<dbReference type="CTD" id="20315417"/>
<dbReference type="KEGG" id="ovi:T265_01229"/>
<dbReference type="AlphaFoldDB" id="A0A075A3B9"/>
<dbReference type="RefSeq" id="XP_009163478.1">
    <property type="nucleotide sequence ID" value="XM_009165214.1"/>
</dbReference>
<protein>
    <submittedName>
        <fullName evidence="2">Uncharacterized protein</fullName>
    </submittedName>
</protein>
<dbReference type="GeneID" id="20315417"/>
<reference evidence="2 3" key="1">
    <citation type="submission" date="2013-11" db="EMBL/GenBank/DDBJ databases">
        <title>Opisthorchis viverrini - life in the bile duct.</title>
        <authorList>
            <person name="Young N.D."/>
            <person name="Nagarajan N."/>
            <person name="Lin S.J."/>
            <person name="Korhonen P.K."/>
            <person name="Jex A.R."/>
            <person name="Hall R.S."/>
            <person name="Safavi-Hemami H."/>
            <person name="Kaewkong W."/>
            <person name="Bertrand D."/>
            <person name="Gao S."/>
            <person name="Seet Q."/>
            <person name="Wongkham S."/>
            <person name="Teh B.T."/>
            <person name="Wongkham C."/>
            <person name="Intapan P.M."/>
            <person name="Maleewong W."/>
            <person name="Yang X."/>
            <person name="Hu M."/>
            <person name="Wang Z."/>
            <person name="Hofmann A."/>
            <person name="Sternberg P.W."/>
            <person name="Tan P."/>
            <person name="Wang J."/>
            <person name="Gasser R.B."/>
        </authorList>
    </citation>
    <scope>NUCLEOTIDE SEQUENCE [LARGE SCALE GENOMIC DNA]</scope>
</reference>
<dbReference type="EMBL" id="KL596631">
    <property type="protein sequence ID" value="KER32742.1"/>
    <property type="molecule type" value="Genomic_DNA"/>
</dbReference>
<sequence length="72" mass="8140">MVVSMTKLKRKGERGQPCRTPLDVVNSGESFPFDSLAKSKKDSQVFHYQQNFKKASIWQQVTSLIVIIIIVG</sequence>
<proteinExistence type="predicted"/>
<organism evidence="2 3">
    <name type="scientific">Opisthorchis viverrini</name>
    <name type="common">Southeast Asian liver fluke</name>
    <dbReference type="NCBI Taxonomy" id="6198"/>
    <lineage>
        <taxon>Eukaryota</taxon>
        <taxon>Metazoa</taxon>
        <taxon>Spiralia</taxon>
        <taxon>Lophotrochozoa</taxon>
        <taxon>Platyhelminthes</taxon>
        <taxon>Trematoda</taxon>
        <taxon>Digenea</taxon>
        <taxon>Opisthorchiida</taxon>
        <taxon>Opisthorchiata</taxon>
        <taxon>Opisthorchiidae</taxon>
        <taxon>Opisthorchis</taxon>
    </lineage>
</organism>
<gene>
    <name evidence="2" type="ORF">T265_01229</name>
</gene>
<evidence type="ECO:0000313" key="2">
    <source>
        <dbReference type="EMBL" id="KER32742.1"/>
    </source>
</evidence>
<feature type="region of interest" description="Disordered" evidence="1">
    <location>
        <begin position="1"/>
        <end position="21"/>
    </location>
</feature>
<evidence type="ECO:0000313" key="3">
    <source>
        <dbReference type="Proteomes" id="UP000054324"/>
    </source>
</evidence>
<evidence type="ECO:0000256" key="1">
    <source>
        <dbReference type="SAM" id="MobiDB-lite"/>
    </source>
</evidence>
<accession>A0A075A3B9</accession>
<dbReference type="Proteomes" id="UP000054324">
    <property type="component" value="Unassembled WGS sequence"/>
</dbReference>
<keyword evidence="3" id="KW-1185">Reference proteome</keyword>
<name>A0A075A3B9_OPIVI</name>